<evidence type="ECO:0000256" key="5">
    <source>
        <dbReference type="ARBA" id="ARBA00022984"/>
    </source>
</evidence>
<dbReference type="PROSITE" id="PS52029">
    <property type="entry name" value="LD_TPASE"/>
    <property type="match status" value="1"/>
</dbReference>
<evidence type="ECO:0000256" key="2">
    <source>
        <dbReference type="ARBA" id="ARBA00005992"/>
    </source>
</evidence>
<reference evidence="10" key="1">
    <citation type="journal article" date="2019" name="Int. J. Syst. Evol. Microbiol.">
        <title>The Global Catalogue of Microorganisms (GCM) 10K type strain sequencing project: providing services to taxonomists for standard genome sequencing and annotation.</title>
        <authorList>
            <consortium name="The Broad Institute Genomics Platform"/>
            <consortium name="The Broad Institute Genome Sequencing Center for Infectious Disease"/>
            <person name="Wu L."/>
            <person name="Ma J."/>
        </authorList>
    </citation>
    <scope>NUCLEOTIDE SEQUENCE [LARGE SCALE GENOMIC DNA]</scope>
    <source>
        <strain evidence="10">JCM 17705</strain>
    </source>
</reference>
<evidence type="ECO:0000256" key="1">
    <source>
        <dbReference type="ARBA" id="ARBA00004752"/>
    </source>
</evidence>
<sequence>MQPLFRLNYVRAAVAVLAPLLIFLSVAFKKDKGFLDTQKSNVRVKTAYADKQSLITERLKRLNLDMGNINILITVYKNERQLCIYAKRPDERAYKMLSSYDICALSGSLGPKRKDGDRQVPEGFYYIDRFNPTSAYHLSLGLNFPNAADKIKCGSAKPGGDIFIHGKCLTIGCMPMTDDYIKEIYILAIQARQNGQLKIPVYIFPFKFDGVSAQGSMNTYATNKPMLSFWNNLKTGYTKFNTNHQELKYAVNTAGDYVFQ</sequence>
<keyword evidence="6 7" id="KW-0961">Cell wall biogenesis/degradation</keyword>
<evidence type="ECO:0000256" key="3">
    <source>
        <dbReference type="ARBA" id="ARBA00022679"/>
    </source>
</evidence>
<accession>A0ABP8GPP1</accession>
<evidence type="ECO:0000259" key="8">
    <source>
        <dbReference type="PROSITE" id="PS52029"/>
    </source>
</evidence>
<evidence type="ECO:0000313" key="10">
    <source>
        <dbReference type="Proteomes" id="UP001500582"/>
    </source>
</evidence>
<feature type="domain" description="L,D-TPase catalytic" evidence="8">
    <location>
        <begin position="71"/>
        <end position="204"/>
    </location>
</feature>
<comment type="pathway">
    <text evidence="1 7">Cell wall biogenesis; peptidoglycan biosynthesis.</text>
</comment>
<protein>
    <recommendedName>
        <fullName evidence="8">L,D-TPase catalytic domain-containing protein</fullName>
    </recommendedName>
</protein>
<evidence type="ECO:0000313" key="9">
    <source>
        <dbReference type="EMBL" id="GAA4327906.1"/>
    </source>
</evidence>
<gene>
    <name evidence="9" type="ORF">GCM10023149_31640</name>
</gene>
<dbReference type="SUPFAM" id="SSF141523">
    <property type="entry name" value="L,D-transpeptidase catalytic domain-like"/>
    <property type="match status" value="1"/>
</dbReference>
<feature type="active site" description="Proton donor/acceptor" evidence="7">
    <location>
        <position position="165"/>
    </location>
</feature>
<evidence type="ECO:0000256" key="4">
    <source>
        <dbReference type="ARBA" id="ARBA00022960"/>
    </source>
</evidence>
<dbReference type="PANTHER" id="PTHR36699:SF1">
    <property type="entry name" value="L,D-TRANSPEPTIDASE YAFK-RELATED"/>
    <property type="match status" value="1"/>
</dbReference>
<dbReference type="InterPro" id="IPR005490">
    <property type="entry name" value="LD_TPept_cat_dom"/>
</dbReference>
<evidence type="ECO:0000256" key="7">
    <source>
        <dbReference type="PROSITE-ProRule" id="PRU01373"/>
    </source>
</evidence>
<comment type="similarity">
    <text evidence="2">Belongs to the YkuD family.</text>
</comment>
<dbReference type="InterPro" id="IPR038063">
    <property type="entry name" value="Transpep_catalytic_dom"/>
</dbReference>
<dbReference type="Pfam" id="PF03734">
    <property type="entry name" value="YkuD"/>
    <property type="match status" value="1"/>
</dbReference>
<evidence type="ECO:0000256" key="6">
    <source>
        <dbReference type="ARBA" id="ARBA00023316"/>
    </source>
</evidence>
<keyword evidence="3" id="KW-0808">Transferase</keyword>
<organism evidence="9 10">
    <name type="scientific">Mucilaginibacter gynuensis</name>
    <dbReference type="NCBI Taxonomy" id="1302236"/>
    <lineage>
        <taxon>Bacteria</taxon>
        <taxon>Pseudomonadati</taxon>
        <taxon>Bacteroidota</taxon>
        <taxon>Sphingobacteriia</taxon>
        <taxon>Sphingobacteriales</taxon>
        <taxon>Sphingobacteriaceae</taxon>
        <taxon>Mucilaginibacter</taxon>
    </lineage>
</organism>
<keyword evidence="4 7" id="KW-0133">Cell shape</keyword>
<dbReference type="PANTHER" id="PTHR36699">
    <property type="entry name" value="LD-TRANSPEPTIDASE"/>
    <property type="match status" value="1"/>
</dbReference>
<keyword evidence="10" id="KW-1185">Reference proteome</keyword>
<comment type="caution">
    <text evidence="9">The sequence shown here is derived from an EMBL/GenBank/DDBJ whole genome shotgun (WGS) entry which is preliminary data.</text>
</comment>
<dbReference type="Proteomes" id="UP001500582">
    <property type="component" value="Unassembled WGS sequence"/>
</dbReference>
<keyword evidence="5 7" id="KW-0573">Peptidoglycan synthesis</keyword>
<name>A0ABP8GPP1_9SPHI</name>
<feature type="active site" description="Nucleophile" evidence="7">
    <location>
        <position position="173"/>
    </location>
</feature>
<dbReference type="EMBL" id="BAABFT010000008">
    <property type="protein sequence ID" value="GAA4327906.1"/>
    <property type="molecule type" value="Genomic_DNA"/>
</dbReference>
<proteinExistence type="inferred from homology"/>
<dbReference type="RefSeq" id="WP_345212101.1">
    <property type="nucleotide sequence ID" value="NZ_BAABFT010000008.1"/>
</dbReference>